<organism evidence="2 3">
    <name type="scientific">Aphis craccivora</name>
    <name type="common">Cowpea aphid</name>
    <dbReference type="NCBI Taxonomy" id="307492"/>
    <lineage>
        <taxon>Eukaryota</taxon>
        <taxon>Metazoa</taxon>
        <taxon>Ecdysozoa</taxon>
        <taxon>Arthropoda</taxon>
        <taxon>Hexapoda</taxon>
        <taxon>Insecta</taxon>
        <taxon>Pterygota</taxon>
        <taxon>Neoptera</taxon>
        <taxon>Paraneoptera</taxon>
        <taxon>Hemiptera</taxon>
        <taxon>Sternorrhyncha</taxon>
        <taxon>Aphidomorpha</taxon>
        <taxon>Aphidoidea</taxon>
        <taxon>Aphididae</taxon>
        <taxon>Aphidini</taxon>
        <taxon>Aphis</taxon>
        <taxon>Aphis</taxon>
    </lineage>
</organism>
<proteinExistence type="predicted"/>
<dbReference type="EMBL" id="VUJU01000569">
    <property type="protein sequence ID" value="KAF0769592.1"/>
    <property type="molecule type" value="Genomic_DNA"/>
</dbReference>
<feature type="region of interest" description="Disordered" evidence="1">
    <location>
        <begin position="21"/>
        <end position="69"/>
    </location>
</feature>
<evidence type="ECO:0000256" key="1">
    <source>
        <dbReference type="SAM" id="MobiDB-lite"/>
    </source>
</evidence>
<accession>A0A6G0ZF62</accession>
<dbReference type="AlphaFoldDB" id="A0A6G0ZF62"/>
<protein>
    <recommendedName>
        <fullName evidence="4">Reverse transcriptase domain-containing protein</fullName>
    </recommendedName>
</protein>
<dbReference type="Proteomes" id="UP000478052">
    <property type="component" value="Unassembled WGS sequence"/>
</dbReference>
<gene>
    <name evidence="2" type="ORF">FWK35_00013215</name>
</gene>
<evidence type="ECO:0000313" key="3">
    <source>
        <dbReference type="Proteomes" id="UP000478052"/>
    </source>
</evidence>
<sequence>LKSSRLGWASHVWRSRGPIGLATDWEPDKRRPRGRPRQRWEDRIKKDASKLGANDGKELAQDRDRWRLV</sequence>
<keyword evidence="3" id="KW-1185">Reference proteome</keyword>
<comment type="caution">
    <text evidence="2">The sequence shown here is derived from an EMBL/GenBank/DDBJ whole genome shotgun (WGS) entry which is preliminary data.</text>
</comment>
<feature type="compositionally biased region" description="Basic and acidic residues" evidence="1">
    <location>
        <begin position="38"/>
        <end position="69"/>
    </location>
</feature>
<evidence type="ECO:0008006" key="4">
    <source>
        <dbReference type="Google" id="ProtNLM"/>
    </source>
</evidence>
<name>A0A6G0ZF62_APHCR</name>
<reference evidence="2 3" key="1">
    <citation type="submission" date="2019-08" db="EMBL/GenBank/DDBJ databases">
        <title>Whole genome of Aphis craccivora.</title>
        <authorList>
            <person name="Voronova N.V."/>
            <person name="Shulinski R.S."/>
            <person name="Bandarenka Y.V."/>
            <person name="Zhorov D.G."/>
            <person name="Warner D."/>
        </authorList>
    </citation>
    <scope>NUCLEOTIDE SEQUENCE [LARGE SCALE GENOMIC DNA]</scope>
    <source>
        <strain evidence="2">180601</strain>
        <tissue evidence="2">Whole Body</tissue>
    </source>
</reference>
<dbReference type="OrthoDB" id="6623411at2759"/>
<evidence type="ECO:0000313" key="2">
    <source>
        <dbReference type="EMBL" id="KAF0769592.1"/>
    </source>
</evidence>
<feature type="non-terminal residue" evidence="2">
    <location>
        <position position="1"/>
    </location>
</feature>